<feature type="domain" description="N,N-dimethylformamidase beta subunit-like C-terminal" evidence="2">
    <location>
        <begin position="90"/>
        <end position="404"/>
    </location>
</feature>
<protein>
    <recommendedName>
        <fullName evidence="5">Tachylectin 2 domain-containing protein</fullName>
    </recommendedName>
</protein>
<dbReference type="SUPFAM" id="SSF50934">
    <property type="entry name" value="Tachylectin-2"/>
    <property type="match status" value="2"/>
</dbReference>
<dbReference type="InterPro" id="IPR023294">
    <property type="entry name" value="Tachylectin2"/>
</dbReference>
<evidence type="ECO:0000313" key="3">
    <source>
        <dbReference type="EMBL" id="NHZ64441.1"/>
    </source>
</evidence>
<name>A0ABX0MNU8_9BURK</name>
<dbReference type="EMBL" id="WHJF01000053">
    <property type="protein sequence ID" value="NHZ64441.1"/>
    <property type="molecule type" value="Genomic_DNA"/>
</dbReference>
<gene>
    <name evidence="3" type="ORF">F1735_19410</name>
</gene>
<evidence type="ECO:0000259" key="1">
    <source>
        <dbReference type="Pfam" id="PF14517"/>
    </source>
</evidence>
<feature type="domain" description="Tachylectin 2" evidence="1">
    <location>
        <begin position="427"/>
        <end position="590"/>
    </location>
</feature>
<keyword evidence="4" id="KW-1185">Reference proteome</keyword>
<dbReference type="InterPro" id="IPR036813">
    <property type="entry name" value="Tachylectin2_sf"/>
</dbReference>
<dbReference type="Proteomes" id="UP000610594">
    <property type="component" value="Unassembled WGS sequence"/>
</dbReference>
<dbReference type="InterPro" id="IPR046540">
    <property type="entry name" value="DMFA2_C"/>
</dbReference>
<organism evidence="3 4">
    <name type="scientific">Massilia genomosp. 1</name>
    <dbReference type="NCBI Taxonomy" id="2609280"/>
    <lineage>
        <taxon>Bacteria</taxon>
        <taxon>Pseudomonadati</taxon>
        <taxon>Pseudomonadota</taxon>
        <taxon>Betaproteobacteria</taxon>
        <taxon>Burkholderiales</taxon>
        <taxon>Oxalobacteraceae</taxon>
        <taxon>Telluria group</taxon>
        <taxon>Massilia</taxon>
    </lineage>
</organism>
<dbReference type="Pfam" id="PF14517">
    <property type="entry name" value="Tachylectin"/>
    <property type="match status" value="1"/>
</dbReference>
<dbReference type="Pfam" id="PF20254">
    <property type="entry name" value="DMFA2_C"/>
    <property type="match status" value="1"/>
</dbReference>
<evidence type="ECO:0008006" key="5">
    <source>
        <dbReference type="Google" id="ProtNLM"/>
    </source>
</evidence>
<dbReference type="RefSeq" id="WP_167238480.1">
    <property type="nucleotide sequence ID" value="NZ_WHJF01000053.1"/>
</dbReference>
<proteinExistence type="predicted"/>
<comment type="caution">
    <text evidence="3">The sequence shown here is derived from an EMBL/GenBank/DDBJ whole genome shotgun (WGS) entry which is preliminary data.</text>
</comment>
<reference evidence="3 4" key="1">
    <citation type="submission" date="2019-10" db="EMBL/GenBank/DDBJ databases">
        <title>Taxonomy of Antarctic Massilia spp.: description of Massilia rubra sp. nov., Massilia aquatica sp. nov., Massilia mucilaginosa sp. nov., Massilia frigida sp. nov. isolated from streams, lakes and regoliths.</title>
        <authorList>
            <person name="Holochova P."/>
            <person name="Sedlacek I."/>
            <person name="Kralova S."/>
            <person name="Maslanova I."/>
            <person name="Busse H.-J."/>
            <person name="Stankova E."/>
            <person name="Vrbovska V."/>
            <person name="Kovarovic V."/>
            <person name="Bartak M."/>
            <person name="Svec P."/>
            <person name="Pantucek R."/>
        </authorList>
    </citation>
    <scope>NUCLEOTIDE SEQUENCE [LARGE SCALE GENOMIC DNA]</scope>
    <source>
        <strain evidence="3 4">CCM 8694</strain>
    </source>
</reference>
<dbReference type="Gene3D" id="2.115.10.10">
    <property type="entry name" value="Tachylectin 2"/>
    <property type="match status" value="2"/>
</dbReference>
<evidence type="ECO:0000259" key="2">
    <source>
        <dbReference type="Pfam" id="PF20254"/>
    </source>
</evidence>
<sequence length="668" mass="72793">MKNVFQTGPMPVEVYSTTPSVVAGNPIGFCVSVTQPGPDVLVEVYRSSQLAYWDIQFGTQADLLYQGDYRTRISVREGQEPIFQVIVESLSQRIPPQVGSNGCGWTVSATWQTPKNLVSSVYIAKATQGSESSYSLFVVRSEAPGINSKVLCQLSLNTYQAYNPWGGQCFYGPPIAESDPENPPVVSFERPCSLWDYMLYDEPIVTWLEANSSVEFCTNWDVHTDPLLLTPYQLFVSCGHDEYWSGAMRNSVEAFANAGGNVLFLSGNTMYRPVDFVGLTMTRNAITWQALNRPEALTTGANWSAGRWSSPLPRRGYVVSIPDHWIFDGTKLPKGAVLGEQTGIIGYETDAATVPPSPANVVTLAEADLSEWFDQRGKAGLTAYWREQGYILSTSTTGWGQGLRSGGEPAVVQVMRNLVGRMKVRFGIVYAVQGDKLVWYRDRDQYGDGDIGVSKSIGSDGGWDKFKNIFSDETGNIYGLTTGGDLLRYRDSHRDGSGDVRDPVIAGHAIWSAFKFVFAGGDGVLYAVSTTGDLHWYKDELQPNGGSISGGATIGHGGWADYKFVFNGGGGIIYAISNGGELYWYRDSHRDGTGDVGTGRQIGASGWNKFKNVFGDSTGNLYAIDGDSGNLLRYKDTARDGTGSVDVNAGHTIGKRGWQDLTFAFSGS</sequence>
<accession>A0ABX0MNU8</accession>
<evidence type="ECO:0000313" key="4">
    <source>
        <dbReference type="Proteomes" id="UP000610594"/>
    </source>
</evidence>